<organism evidence="1 2">
    <name type="scientific">Parnassius mnemosyne</name>
    <name type="common">clouded apollo</name>
    <dbReference type="NCBI Taxonomy" id="213953"/>
    <lineage>
        <taxon>Eukaryota</taxon>
        <taxon>Metazoa</taxon>
        <taxon>Ecdysozoa</taxon>
        <taxon>Arthropoda</taxon>
        <taxon>Hexapoda</taxon>
        <taxon>Insecta</taxon>
        <taxon>Pterygota</taxon>
        <taxon>Neoptera</taxon>
        <taxon>Endopterygota</taxon>
        <taxon>Lepidoptera</taxon>
        <taxon>Glossata</taxon>
        <taxon>Ditrysia</taxon>
        <taxon>Papilionoidea</taxon>
        <taxon>Papilionidae</taxon>
        <taxon>Parnassiinae</taxon>
        <taxon>Parnassini</taxon>
        <taxon>Parnassius</taxon>
        <taxon>Driopa</taxon>
    </lineage>
</organism>
<name>A0AAV1LMI2_9NEOP</name>
<keyword evidence="2" id="KW-1185">Reference proteome</keyword>
<dbReference type="AlphaFoldDB" id="A0AAV1LMI2"/>
<accession>A0AAV1LMI2</accession>
<dbReference type="Proteomes" id="UP001314205">
    <property type="component" value="Unassembled WGS sequence"/>
</dbReference>
<gene>
    <name evidence="1" type="ORF">PARMNEM_LOCUS15613</name>
</gene>
<dbReference type="EMBL" id="CAVLGL010000093">
    <property type="protein sequence ID" value="CAK1596238.1"/>
    <property type="molecule type" value="Genomic_DNA"/>
</dbReference>
<reference evidence="1 2" key="1">
    <citation type="submission" date="2023-11" db="EMBL/GenBank/DDBJ databases">
        <authorList>
            <person name="Hedman E."/>
            <person name="Englund M."/>
            <person name="Stromberg M."/>
            <person name="Nyberg Akerstrom W."/>
            <person name="Nylinder S."/>
            <person name="Jareborg N."/>
            <person name="Kallberg Y."/>
            <person name="Kronander E."/>
        </authorList>
    </citation>
    <scope>NUCLEOTIDE SEQUENCE [LARGE SCALE GENOMIC DNA]</scope>
</reference>
<comment type="caution">
    <text evidence="1">The sequence shown here is derived from an EMBL/GenBank/DDBJ whole genome shotgun (WGS) entry which is preliminary data.</text>
</comment>
<evidence type="ECO:0000313" key="1">
    <source>
        <dbReference type="EMBL" id="CAK1596238.1"/>
    </source>
</evidence>
<sequence length="75" mass="8546">MRAHLHGITDSDFPQQLLKLGEGIFPTPNLSRNCDVLLDESLGQIVHNLEILIDTVYPDIENLNDKDFNWEALTQ</sequence>
<protein>
    <submittedName>
        <fullName evidence="1">Uncharacterized protein</fullName>
    </submittedName>
</protein>
<evidence type="ECO:0000313" key="2">
    <source>
        <dbReference type="Proteomes" id="UP001314205"/>
    </source>
</evidence>
<proteinExistence type="predicted"/>